<proteinExistence type="predicted"/>
<evidence type="ECO:0000256" key="1">
    <source>
        <dbReference type="SAM" id="MobiDB-lite"/>
    </source>
</evidence>
<keyword evidence="3" id="KW-1185">Reference proteome</keyword>
<evidence type="ECO:0000313" key="3">
    <source>
        <dbReference type="Proteomes" id="UP001060368"/>
    </source>
</evidence>
<protein>
    <recommendedName>
        <fullName evidence="4">Sugar 3,4-ketoisomerase QdtA cupin domain-containing protein</fullName>
    </recommendedName>
</protein>
<feature type="compositionally biased region" description="Basic and acidic residues" evidence="1">
    <location>
        <begin position="87"/>
        <end position="108"/>
    </location>
</feature>
<reference evidence="2" key="1">
    <citation type="submission" date="2022-04" db="EMBL/GenBank/DDBJ databases">
        <title>Complete genome of Methanoplanus endosymbiosus DSM 3599.</title>
        <authorList>
            <person name="Chen S.-C."/>
            <person name="You Y.-T."/>
            <person name="Zhou Y.-Z."/>
            <person name="Lai M.-C."/>
        </authorList>
    </citation>
    <scope>NUCLEOTIDE SEQUENCE</scope>
    <source>
        <strain evidence="2">DSM 3599</strain>
    </source>
</reference>
<dbReference type="GeneID" id="74307948"/>
<dbReference type="InterPro" id="IPR011051">
    <property type="entry name" value="RmlC_Cupin_sf"/>
</dbReference>
<accession>A0A9E7TGR7</accession>
<feature type="region of interest" description="Disordered" evidence="1">
    <location>
        <begin position="87"/>
        <end position="124"/>
    </location>
</feature>
<dbReference type="KEGG" id="mend:L6E24_09560"/>
<dbReference type="Proteomes" id="UP001060368">
    <property type="component" value="Chromosome"/>
</dbReference>
<gene>
    <name evidence="2" type="ORF">L6E24_09560</name>
</gene>
<evidence type="ECO:0000313" key="2">
    <source>
        <dbReference type="EMBL" id="UUX91617.1"/>
    </source>
</evidence>
<evidence type="ECO:0008006" key="4">
    <source>
        <dbReference type="Google" id="ProtNLM"/>
    </source>
</evidence>
<dbReference type="Gene3D" id="2.60.120.10">
    <property type="entry name" value="Jelly Rolls"/>
    <property type="match status" value="1"/>
</dbReference>
<dbReference type="InterPro" id="IPR014710">
    <property type="entry name" value="RmlC-like_jellyroll"/>
</dbReference>
<dbReference type="EMBL" id="CP096115">
    <property type="protein sequence ID" value="UUX91617.1"/>
    <property type="molecule type" value="Genomic_DNA"/>
</dbReference>
<sequence>MDDLLTDDFLTDNICLKRQKHAREDGWLSELVSEVYDDEPFTGIHSYLVSVSPGRSRANHYHRKKEEWIAITSGKIILSLEWIDEEKKENEKGKKEEEREEIEEKNTGKDTGSNTGKNIGYNAEKKGQKRADLILDADDKSGECRLIHIKPFVAHRITNISDRNSSVVVFSRNPEDKEDTIPYVIE</sequence>
<dbReference type="AlphaFoldDB" id="A0A9E7TGR7"/>
<dbReference type="SUPFAM" id="SSF51182">
    <property type="entry name" value="RmlC-like cupins"/>
    <property type="match status" value="1"/>
</dbReference>
<organism evidence="2 3">
    <name type="scientific">Methanoplanus endosymbiosus</name>
    <dbReference type="NCBI Taxonomy" id="33865"/>
    <lineage>
        <taxon>Archaea</taxon>
        <taxon>Methanobacteriati</taxon>
        <taxon>Methanobacteriota</taxon>
        <taxon>Stenosarchaea group</taxon>
        <taxon>Methanomicrobia</taxon>
        <taxon>Methanomicrobiales</taxon>
        <taxon>Methanomicrobiaceae</taxon>
        <taxon>Methanoplanus</taxon>
    </lineage>
</organism>
<dbReference type="RefSeq" id="WP_257741769.1">
    <property type="nucleotide sequence ID" value="NZ_CP096115.1"/>
</dbReference>
<name>A0A9E7TGR7_9EURY</name>